<dbReference type="EMBL" id="JAVDTR010000004">
    <property type="protein sequence ID" value="MDR6723471.1"/>
    <property type="molecule type" value="Genomic_DNA"/>
</dbReference>
<feature type="transmembrane region" description="Helical" evidence="1">
    <location>
        <begin position="54"/>
        <end position="81"/>
    </location>
</feature>
<feature type="transmembrane region" description="Helical" evidence="1">
    <location>
        <begin position="93"/>
        <end position="117"/>
    </location>
</feature>
<evidence type="ECO:0000313" key="2">
    <source>
        <dbReference type="EMBL" id="MDR6723471.1"/>
    </source>
</evidence>
<accession>A0AAP5LLV3</accession>
<organism evidence="2 3">
    <name type="scientific">Paenibacillus amylolyticus</name>
    <dbReference type="NCBI Taxonomy" id="1451"/>
    <lineage>
        <taxon>Bacteria</taxon>
        <taxon>Bacillati</taxon>
        <taxon>Bacillota</taxon>
        <taxon>Bacilli</taxon>
        <taxon>Bacillales</taxon>
        <taxon>Paenibacillaceae</taxon>
        <taxon>Paenibacillus</taxon>
    </lineage>
</organism>
<feature type="transmembrane region" description="Helical" evidence="1">
    <location>
        <begin position="29"/>
        <end position="48"/>
    </location>
</feature>
<gene>
    <name evidence="2" type="ORF">J2W91_001923</name>
</gene>
<feature type="transmembrane region" description="Helical" evidence="1">
    <location>
        <begin position="129"/>
        <end position="154"/>
    </location>
</feature>
<keyword evidence="1" id="KW-1133">Transmembrane helix</keyword>
<reference evidence="2" key="1">
    <citation type="submission" date="2023-07" db="EMBL/GenBank/DDBJ databases">
        <title>Sorghum-associated microbial communities from plants grown in Nebraska, USA.</title>
        <authorList>
            <person name="Schachtman D."/>
        </authorList>
    </citation>
    <scope>NUCLEOTIDE SEQUENCE</scope>
    <source>
        <strain evidence="2">BE80</strain>
    </source>
</reference>
<keyword evidence="1" id="KW-0472">Membrane</keyword>
<sequence length="164" mass="18772">MKRTRSIRRMIYVDQEAQGRRRINLTRKLIVALLTSLSFAFIVSIPSVSDMEGFRVYMIVFLLFGTPPIFLIGIPSSILLDKWLAPVLKKNKVYFMGIHVIAYAMVGFLGTYLYLFALNIGKVIEVREVLFMTLYGIIAAVLFFFIDIGIKVLVQARNANNEQR</sequence>
<dbReference type="RefSeq" id="WP_310138631.1">
    <property type="nucleotide sequence ID" value="NZ_JAVDTR010000004.1"/>
</dbReference>
<protein>
    <submittedName>
        <fullName evidence="2">Cation transport ATPase</fullName>
    </submittedName>
</protein>
<comment type="caution">
    <text evidence="2">The sequence shown here is derived from an EMBL/GenBank/DDBJ whole genome shotgun (WGS) entry which is preliminary data.</text>
</comment>
<dbReference type="AlphaFoldDB" id="A0AAP5LLV3"/>
<name>A0AAP5LLV3_PAEAM</name>
<dbReference type="Proteomes" id="UP001254832">
    <property type="component" value="Unassembled WGS sequence"/>
</dbReference>
<proteinExistence type="predicted"/>
<evidence type="ECO:0000256" key="1">
    <source>
        <dbReference type="SAM" id="Phobius"/>
    </source>
</evidence>
<keyword evidence="1" id="KW-0812">Transmembrane</keyword>
<evidence type="ECO:0000313" key="3">
    <source>
        <dbReference type="Proteomes" id="UP001254832"/>
    </source>
</evidence>